<evidence type="ECO:0000313" key="8">
    <source>
        <dbReference type="EMBL" id="MFB9328099.1"/>
    </source>
</evidence>
<keyword evidence="2" id="KW-0378">Hydrolase</keyword>
<dbReference type="NCBIfam" id="TIGR02474">
    <property type="entry name" value="pec_lyase"/>
    <property type="match status" value="1"/>
</dbReference>
<dbReference type="SUPFAM" id="SSF81853">
    <property type="entry name" value="Family 10 polysaccharide lyase"/>
    <property type="match status" value="1"/>
</dbReference>
<dbReference type="PROSITE" id="PS00503">
    <property type="entry name" value="PECTINESTERASE_2"/>
    <property type="match status" value="1"/>
</dbReference>
<comment type="caution">
    <text evidence="8">The sequence shown here is derived from an EMBL/GenBank/DDBJ whole genome shotgun (WGS) entry which is preliminary data.</text>
</comment>
<evidence type="ECO:0000256" key="2">
    <source>
        <dbReference type="ARBA" id="ARBA00022801"/>
    </source>
</evidence>
<keyword evidence="3" id="KW-0063">Aspartyl esterase</keyword>
<feature type="active site" evidence="4">
    <location>
        <position position="972"/>
    </location>
</feature>
<dbReference type="Gene3D" id="2.60.120.260">
    <property type="entry name" value="Galactose-binding domain-like"/>
    <property type="match status" value="1"/>
</dbReference>
<gene>
    <name evidence="8" type="primary">pelA</name>
    <name evidence="8" type="ORF">ACFFSY_19400</name>
</gene>
<evidence type="ECO:0000259" key="7">
    <source>
        <dbReference type="PROSITE" id="PS51272"/>
    </source>
</evidence>
<dbReference type="InterPro" id="IPR001119">
    <property type="entry name" value="SLH_dom"/>
</dbReference>
<dbReference type="PROSITE" id="PS51175">
    <property type="entry name" value="CBM6"/>
    <property type="match status" value="1"/>
</dbReference>
<evidence type="ECO:0000256" key="5">
    <source>
        <dbReference type="SAM" id="SignalP"/>
    </source>
</evidence>
<dbReference type="InterPro" id="IPR012669">
    <property type="entry name" value="Pectate_lyase"/>
</dbReference>
<dbReference type="Gene3D" id="1.50.10.20">
    <property type="match status" value="1"/>
</dbReference>
<dbReference type="RefSeq" id="WP_377497075.1">
    <property type="nucleotide sequence ID" value="NZ_JBHMDO010000033.1"/>
</dbReference>
<dbReference type="Pfam" id="PF00395">
    <property type="entry name" value="SLH"/>
    <property type="match status" value="2"/>
</dbReference>
<dbReference type="Proteomes" id="UP001589747">
    <property type="component" value="Unassembled WGS sequence"/>
</dbReference>
<protein>
    <submittedName>
        <fullName evidence="8">Pectate lyase</fullName>
        <ecNumber evidence="8">4.2.2.2</ecNumber>
    </submittedName>
</protein>
<dbReference type="SUPFAM" id="SSF49785">
    <property type="entry name" value="Galactose-binding domain-like"/>
    <property type="match status" value="1"/>
</dbReference>
<proteinExistence type="inferred from homology"/>
<feature type="signal peptide" evidence="5">
    <location>
        <begin position="1"/>
        <end position="34"/>
    </location>
</feature>
<evidence type="ECO:0000259" key="6">
    <source>
        <dbReference type="PROSITE" id="PS51175"/>
    </source>
</evidence>
<sequence>MKRMKLAGKSAFVAVFAAASVGAAITGASGSSLAAEEYTKVNVLLEAEKANTLQGVIVDTKHAGYTGTGFTDFNPNVPGGYLEWKVDMPAAGSYTLEFRYAHGGTDKRPAQISVNGEIVEAELAFDPTGGFDKWLTTKTQATLKAGENIIRATAVGASGGGNIDSLRIHNEPVGAEEQVELQEADLTELVSGLQLKQLKQLGVIADGAPQDNEPLSRLAFMSLVNDAFGFVKEERFKGIGTETNVWEISLEEWYAYVLEAAKQAGYMQGLPDGTIAPDKPISRQEAAVILAGLLDLAPNESAAERFGSLPKWSKGAIGAMAAKGYMSASGGGFSPAKALTFGEARELMARIAADHDIEAEHAGIVAVQAISGNQLIVTLNSRFNDFDYSDIAISVPTGSWASLTPNFAKLRITKAAQGVNRFGQTVLVLHSADAWDANATYQSPQEEKKFTGDLAQAVKQADNMLTWQMEHGGFSKAIDYSKPWDGKAKRSEWLGPSGEELGMIDNDATVKELRFLAEVYKATGDAKYKAAIEKGIAFLFLLQTDTGGFTQVYPKRGIPGELVQYSNYVTFNDNAMINVLELMDEAANRSYPFTSDLISDELAAKLKQSMNRGVDYILKAQIKVDGKLLAWCAQHDPVTFEPKGARSYEHPSLSGSESVSIVRFLMSRPTPSPAIKEAIRGALTWFDEVKLEGIRYVSGDPNGVYFVPDPKATMWYRFYEIGTNKPIFSGRDGVIKSTIQEIEKERRDGYSWGGSYAKQLLAAAASTGYFTGGIYAEVTGQNSRDANSRTLGQGDVHRATSIAAQMGRIQSELVVAADGSGDYKTVQAAIDAVPAGNIHPVTIRLKNGVYKEVVKIPREKPFITLEGEDAEKTVITFDNYSGRNNGAGGTFGTSGSATAFIQANDVKVRNITFENSTDESKVTEANKQAVAMNVSGDRISFTNVRFLGNQDTLLTNGGTQNFNKCYIEGDVDFIFGGSRAVFDDCVIHSLDRGSDSNNGYITAASTLIDESYGYLVLNSKLTSDAAPGTVHLGRPWHPGGNPNAIASVVYMNTEMGAHIKAEPWTDMSGFSWKDARFAEYKNTGPGALVNESRKQLTDEEAAKWTIANVLKGWNPILHFYAK</sequence>
<evidence type="ECO:0000256" key="1">
    <source>
        <dbReference type="ARBA" id="ARBA00008891"/>
    </source>
</evidence>
<keyword evidence="8" id="KW-0456">Lyase</keyword>
<dbReference type="SUPFAM" id="SSF51126">
    <property type="entry name" value="Pectin lyase-like"/>
    <property type="match status" value="1"/>
</dbReference>
<dbReference type="CDD" id="cd04082">
    <property type="entry name" value="CBM35_pectate_lyase-like"/>
    <property type="match status" value="1"/>
</dbReference>
<dbReference type="InterPro" id="IPR012334">
    <property type="entry name" value="Pectin_lyas_fold"/>
</dbReference>
<name>A0ABV5KSF2_9BACL</name>
<dbReference type="GO" id="GO:0030570">
    <property type="term" value="F:pectate lyase activity"/>
    <property type="evidence" value="ECO:0007669"/>
    <property type="project" value="UniProtKB-EC"/>
</dbReference>
<dbReference type="InterPro" id="IPR000070">
    <property type="entry name" value="Pectinesterase_cat"/>
</dbReference>
<accession>A0ABV5KSF2</accession>
<feature type="domain" description="SLH" evidence="7">
    <location>
        <begin position="241"/>
        <end position="304"/>
    </location>
</feature>
<dbReference type="Pfam" id="PF01095">
    <property type="entry name" value="Pectinesterase"/>
    <property type="match status" value="1"/>
</dbReference>
<dbReference type="InterPro" id="IPR011050">
    <property type="entry name" value="Pectin_lyase_fold/virulence"/>
</dbReference>
<dbReference type="EMBL" id="JBHMDO010000033">
    <property type="protein sequence ID" value="MFB9328099.1"/>
    <property type="molecule type" value="Genomic_DNA"/>
</dbReference>
<dbReference type="InterPro" id="IPR033131">
    <property type="entry name" value="Pectinesterase_Asp_AS"/>
</dbReference>
<dbReference type="EC" id="4.2.2.2" evidence="8"/>
<organism evidence="8 9">
    <name type="scientific">Paenibacillus aurantiacus</name>
    <dbReference type="NCBI Taxonomy" id="1936118"/>
    <lineage>
        <taxon>Bacteria</taxon>
        <taxon>Bacillati</taxon>
        <taxon>Bacillota</taxon>
        <taxon>Bacilli</taxon>
        <taxon>Bacillales</taxon>
        <taxon>Paenibacillaceae</taxon>
        <taxon>Paenibacillus</taxon>
    </lineage>
</organism>
<evidence type="ECO:0000256" key="4">
    <source>
        <dbReference type="PROSITE-ProRule" id="PRU10040"/>
    </source>
</evidence>
<dbReference type="Pfam" id="PF03422">
    <property type="entry name" value="CBM_6"/>
    <property type="match status" value="1"/>
</dbReference>
<evidence type="ECO:0000256" key="3">
    <source>
        <dbReference type="ARBA" id="ARBA00023085"/>
    </source>
</evidence>
<reference evidence="8 9" key="1">
    <citation type="submission" date="2024-09" db="EMBL/GenBank/DDBJ databases">
        <authorList>
            <person name="Sun Q."/>
            <person name="Mori K."/>
        </authorList>
    </citation>
    <scope>NUCLEOTIDE SEQUENCE [LARGE SCALE GENOMIC DNA]</scope>
    <source>
        <strain evidence="8 9">TISTR 2452</strain>
    </source>
</reference>
<dbReference type="InterPro" id="IPR005084">
    <property type="entry name" value="CBM6"/>
</dbReference>
<dbReference type="InterPro" id="IPR008979">
    <property type="entry name" value="Galactose-bd-like_sf"/>
</dbReference>
<keyword evidence="5" id="KW-0732">Signal</keyword>
<dbReference type="Gene3D" id="2.160.20.10">
    <property type="entry name" value="Single-stranded right-handed beta-helix, Pectin lyase-like"/>
    <property type="match status" value="1"/>
</dbReference>
<keyword evidence="9" id="KW-1185">Reference proteome</keyword>
<dbReference type="Pfam" id="PF09492">
    <property type="entry name" value="Pec_lyase"/>
    <property type="match status" value="1"/>
</dbReference>
<dbReference type="PANTHER" id="PTHR31321:SF57">
    <property type="entry name" value="PECTINESTERASE 53-RELATED"/>
    <property type="match status" value="1"/>
</dbReference>
<evidence type="ECO:0000313" key="9">
    <source>
        <dbReference type="Proteomes" id="UP001589747"/>
    </source>
</evidence>
<comment type="similarity">
    <text evidence="1">Belongs to the pectinesterase family.</text>
</comment>
<feature type="domain" description="CBM6" evidence="6">
    <location>
        <begin position="43"/>
        <end position="169"/>
    </location>
</feature>
<dbReference type="PANTHER" id="PTHR31321">
    <property type="entry name" value="ACYL-COA THIOESTER HYDROLASE YBHC-RELATED"/>
    <property type="match status" value="1"/>
</dbReference>
<feature type="chain" id="PRO_5046358337" evidence="5">
    <location>
        <begin position="35"/>
        <end position="1122"/>
    </location>
</feature>
<dbReference type="PROSITE" id="PS51272">
    <property type="entry name" value="SLH"/>
    <property type="match status" value="1"/>
</dbReference>